<sequence length="231" mass="27002">MFKKTELNYPQSEFDLLFEYAKNLFNNNLAFAITSQIGQPFMALTMCYSKLIPLLSGEPHEKYELDSDRFNSLDSSNIHLTDNEKIVQELWLDLKVNVLQKAEPHNTSTLQALKHQFIKLADSFRSDLEKQLNRLLMKEHARFYKKDVFFGQTNIYSNEKTIHLITHAINDDCQTRQACINLGWMNKELKLTLSFQAIIKYTLLERDLLLNNENIFEPTPSPHVKNEPKSM</sequence>
<protein>
    <submittedName>
        <fullName evidence="1">Uncharacterized protein</fullName>
    </submittedName>
</protein>
<keyword evidence="2" id="KW-1185">Reference proteome</keyword>
<dbReference type="AlphaFoldDB" id="A0A377G925"/>
<organism evidence="1 2">
    <name type="scientific">Fluoribacter dumoffii</name>
    <dbReference type="NCBI Taxonomy" id="463"/>
    <lineage>
        <taxon>Bacteria</taxon>
        <taxon>Pseudomonadati</taxon>
        <taxon>Pseudomonadota</taxon>
        <taxon>Gammaproteobacteria</taxon>
        <taxon>Legionellales</taxon>
        <taxon>Legionellaceae</taxon>
        <taxon>Fluoribacter</taxon>
    </lineage>
</organism>
<evidence type="ECO:0000313" key="2">
    <source>
        <dbReference type="Proteomes" id="UP000254554"/>
    </source>
</evidence>
<proteinExistence type="predicted"/>
<dbReference type="Proteomes" id="UP000254554">
    <property type="component" value="Unassembled WGS sequence"/>
</dbReference>
<accession>A0A377G925</accession>
<reference evidence="1 2" key="1">
    <citation type="submission" date="2018-06" db="EMBL/GenBank/DDBJ databases">
        <authorList>
            <consortium name="Pathogen Informatics"/>
            <person name="Doyle S."/>
        </authorList>
    </citation>
    <scope>NUCLEOTIDE SEQUENCE [LARGE SCALE GENOMIC DNA]</scope>
    <source>
        <strain evidence="1 2">NCTC11370</strain>
    </source>
</reference>
<dbReference type="RefSeq" id="WP_010653593.1">
    <property type="nucleotide sequence ID" value="NZ_JAPHOO010000001.1"/>
</dbReference>
<gene>
    <name evidence="1" type="ORF">NCTC11370_01381</name>
</gene>
<dbReference type="GeneID" id="93292046"/>
<evidence type="ECO:0000313" key="1">
    <source>
        <dbReference type="EMBL" id="STO21316.1"/>
    </source>
</evidence>
<name>A0A377G925_9GAMM</name>
<dbReference type="EMBL" id="UGGT01000001">
    <property type="protein sequence ID" value="STO21316.1"/>
    <property type="molecule type" value="Genomic_DNA"/>
</dbReference>